<comment type="caution">
    <text evidence="1">The sequence shown here is derived from an EMBL/GenBank/DDBJ whole genome shotgun (WGS) entry which is preliminary data.</text>
</comment>
<dbReference type="AlphaFoldDB" id="A0A0F8ZWD9"/>
<organism evidence="1">
    <name type="scientific">marine sediment metagenome</name>
    <dbReference type="NCBI Taxonomy" id="412755"/>
    <lineage>
        <taxon>unclassified sequences</taxon>
        <taxon>metagenomes</taxon>
        <taxon>ecological metagenomes</taxon>
    </lineage>
</organism>
<accession>A0A0F8ZWD9</accession>
<sequence length="165" mass="18859">MINLHWKIEEHFKVKIGGNIFIDIPNLIMYGDEPLFKIYRSTSDGLLGIDFDIYDKNGNKIATIRKGMIVQGDEKNYNISYREVVDHYKISEKKSGRIICDLKKREKAGDFELDLSVNLYTKSGFLFEATPTIIRVKQALLSGNTLVGCKYAIRIDPNNFSISIC</sequence>
<reference evidence="1" key="1">
    <citation type="journal article" date="2015" name="Nature">
        <title>Complex archaea that bridge the gap between prokaryotes and eukaryotes.</title>
        <authorList>
            <person name="Spang A."/>
            <person name="Saw J.H."/>
            <person name="Jorgensen S.L."/>
            <person name="Zaremba-Niedzwiedzka K."/>
            <person name="Martijn J."/>
            <person name="Lind A.E."/>
            <person name="van Eijk R."/>
            <person name="Schleper C."/>
            <person name="Guy L."/>
            <person name="Ettema T.J."/>
        </authorList>
    </citation>
    <scope>NUCLEOTIDE SEQUENCE</scope>
</reference>
<protein>
    <submittedName>
        <fullName evidence="1">Uncharacterized protein</fullName>
    </submittedName>
</protein>
<evidence type="ECO:0000313" key="1">
    <source>
        <dbReference type="EMBL" id="KKK64266.1"/>
    </source>
</evidence>
<name>A0A0F8ZWD9_9ZZZZ</name>
<gene>
    <name evidence="1" type="ORF">LCGC14_2985960</name>
</gene>
<proteinExistence type="predicted"/>
<dbReference type="EMBL" id="LAZR01061099">
    <property type="protein sequence ID" value="KKK64266.1"/>
    <property type="molecule type" value="Genomic_DNA"/>
</dbReference>